<proteinExistence type="predicted"/>
<evidence type="ECO:0000313" key="1">
    <source>
        <dbReference type="EMBL" id="RVU71587.1"/>
    </source>
</evidence>
<sequence>MTEQNNSKELASALEAEKHESPQMLAEALREVMLYLHDENNNPVSLSMELYNLGIRDEKVKDKLLLKTIEVYNHTENPENLTLADFTKEFKKIHPFLNFDPITAYILNWIGRWQAPKIYPLAQDLMSELEN</sequence>
<reference evidence="1 2" key="1">
    <citation type="submission" date="2018-12" db="EMBL/GenBank/DDBJ databases">
        <authorList>
            <person name="Meng J."/>
        </authorList>
    </citation>
    <scope>NUCLEOTIDE SEQUENCE [LARGE SCALE GENOMIC DNA]</scope>
    <source>
        <strain evidence="1 2">HT111-2</strain>
    </source>
</reference>
<dbReference type="Proteomes" id="UP000288291">
    <property type="component" value="Unassembled WGS sequence"/>
</dbReference>
<accession>A0A437SXP8</accession>
<organism evidence="1 2">
    <name type="scientific">Lactobacillus xujianguonis</name>
    <dbReference type="NCBI Taxonomy" id="2495899"/>
    <lineage>
        <taxon>Bacteria</taxon>
        <taxon>Bacillati</taxon>
        <taxon>Bacillota</taxon>
        <taxon>Bacilli</taxon>
        <taxon>Lactobacillales</taxon>
        <taxon>Lactobacillaceae</taxon>
        <taxon>Lactobacillus</taxon>
    </lineage>
</organism>
<name>A0A437SXP8_9LACO</name>
<protein>
    <submittedName>
        <fullName evidence="1">Uncharacterized protein</fullName>
    </submittedName>
</protein>
<evidence type="ECO:0000313" key="2">
    <source>
        <dbReference type="Proteomes" id="UP000288291"/>
    </source>
</evidence>
<comment type="caution">
    <text evidence="1">The sequence shown here is derived from an EMBL/GenBank/DDBJ whole genome shotgun (WGS) entry which is preliminary data.</text>
</comment>
<dbReference type="RefSeq" id="WP_103661809.1">
    <property type="nucleotide sequence ID" value="NZ_ML136872.1"/>
</dbReference>
<keyword evidence="2" id="KW-1185">Reference proteome</keyword>
<gene>
    <name evidence="1" type="ORF">EJK17_01010</name>
</gene>
<dbReference type="EMBL" id="RXIA01000003">
    <property type="protein sequence ID" value="RVU71587.1"/>
    <property type="molecule type" value="Genomic_DNA"/>
</dbReference>
<dbReference type="AlphaFoldDB" id="A0A437SXP8"/>